<dbReference type="SUPFAM" id="SSF57756">
    <property type="entry name" value="Retrovirus zinc finger-like domains"/>
    <property type="match status" value="1"/>
</dbReference>
<organism evidence="5 6">
    <name type="scientific">Acrobeloides nanus</name>
    <dbReference type="NCBI Taxonomy" id="290746"/>
    <lineage>
        <taxon>Eukaryota</taxon>
        <taxon>Metazoa</taxon>
        <taxon>Ecdysozoa</taxon>
        <taxon>Nematoda</taxon>
        <taxon>Chromadorea</taxon>
        <taxon>Rhabditida</taxon>
        <taxon>Tylenchina</taxon>
        <taxon>Cephalobomorpha</taxon>
        <taxon>Cephaloboidea</taxon>
        <taxon>Cephalobidae</taxon>
        <taxon>Acrobeloides</taxon>
    </lineage>
</organism>
<dbReference type="GO" id="GO:0008270">
    <property type="term" value="F:zinc ion binding"/>
    <property type="evidence" value="ECO:0007669"/>
    <property type="project" value="UniProtKB-KW"/>
</dbReference>
<keyword evidence="1" id="KW-0863">Zinc-finger</keyword>
<feature type="compositionally biased region" description="Polar residues" evidence="3">
    <location>
        <begin position="421"/>
        <end position="433"/>
    </location>
</feature>
<evidence type="ECO:0000256" key="2">
    <source>
        <dbReference type="SAM" id="Coils"/>
    </source>
</evidence>
<sequence>MRKSELEAQFNDWLKQNKDMHEIRKLIEEKDQLKKRVRILEENPQGGVPRIENDCQKETEIENNEPKNIRIGEIEPEHEINMMSCGNLDRFDGIKIPWSVWLMRYEDRAANQAVAWDEATKLRRLPDHLEGIPRVRLDQMKADDKDSFEKVCNKFSELFEDRSSKDLAQERLDNYFQTDIESIVVFARNIEDKVKAATLGEPDAVYQSILLRSFINKLRPEIRIDVKKQRPSNYDEAFKHAQFFESLLVTEHAQRSANMLSSISNRTPIEEAYALVSGAYSRQPGPSNTSSQNAQGGATQKFDKASNEQNLGYRRYEMPENVQNSDMRFPARKKYAKRGRNYNGGNNRGNYNNSNNFSQMGNNFNNRGNRNGSNNNQGCYNCGRMGHFARECRSNPNQNQNFNNRNQQNQNFGPPNSQNFHRVNNSGQSDNRNNINTLEQTQVAIPVETQWLKEAHDKIDDLEKQKLQLELKAAKAEISSRDKHIDALKLQNQKYGLAYGLAPEQACSSYGTPFDEELIPYGSIQTLEQYFGDSESDNDDTDPTYKSNMFEEEDADVESNSDPDEYIKTKEGVSDYSLYSSEEKLSKDDDSEIYHDEEESVPYEQIFTLTQIYGDSDTENQVVNGEETSQNNKAEDVDEQNVQALTQGNSYLDLDSEPTVVFAVRSAEMRTSPTTNERPELIFGTGTRRIDRQRSIDLSRNRSRFRRESEETDINEIPASLFEEPGMMPRFIRNRLRNAPPRYDDIDRPNYRFGRSLSRDHAGLNRSEWNFEIRGAGM</sequence>
<reference evidence="6" key="1">
    <citation type="submission" date="2022-11" db="UniProtKB">
        <authorList>
            <consortium name="WormBaseParasite"/>
        </authorList>
    </citation>
    <scope>IDENTIFICATION</scope>
</reference>
<keyword evidence="1" id="KW-0862">Zinc</keyword>
<evidence type="ECO:0000259" key="4">
    <source>
        <dbReference type="PROSITE" id="PS50158"/>
    </source>
</evidence>
<evidence type="ECO:0000256" key="1">
    <source>
        <dbReference type="PROSITE-ProRule" id="PRU00047"/>
    </source>
</evidence>
<keyword evidence="1" id="KW-0479">Metal-binding</keyword>
<keyword evidence="5" id="KW-1185">Reference proteome</keyword>
<dbReference type="Pfam" id="PF00098">
    <property type="entry name" value="zf-CCHC"/>
    <property type="match status" value="1"/>
</dbReference>
<dbReference type="PANTHER" id="PTHR33223">
    <property type="entry name" value="CCHC-TYPE DOMAIN-CONTAINING PROTEIN"/>
    <property type="match status" value="1"/>
</dbReference>
<feature type="coiled-coil region" evidence="2">
    <location>
        <begin position="16"/>
        <end position="43"/>
    </location>
</feature>
<proteinExistence type="predicted"/>
<dbReference type="GO" id="GO:0003676">
    <property type="term" value="F:nucleic acid binding"/>
    <property type="evidence" value="ECO:0007669"/>
    <property type="project" value="InterPro"/>
</dbReference>
<feature type="compositionally biased region" description="Polar residues" evidence="3">
    <location>
        <begin position="284"/>
        <end position="298"/>
    </location>
</feature>
<feature type="coiled-coil region" evidence="2">
    <location>
        <begin position="452"/>
        <end position="479"/>
    </location>
</feature>
<protein>
    <submittedName>
        <fullName evidence="6">CCHC-type domain-containing protein</fullName>
    </submittedName>
</protein>
<dbReference type="PROSITE" id="PS50158">
    <property type="entry name" value="ZF_CCHC"/>
    <property type="match status" value="1"/>
</dbReference>
<dbReference type="PANTHER" id="PTHR33223:SF6">
    <property type="entry name" value="CCHC-TYPE DOMAIN-CONTAINING PROTEIN"/>
    <property type="match status" value="1"/>
</dbReference>
<evidence type="ECO:0000313" key="5">
    <source>
        <dbReference type="Proteomes" id="UP000887540"/>
    </source>
</evidence>
<dbReference type="InterPro" id="IPR036875">
    <property type="entry name" value="Znf_CCHC_sf"/>
</dbReference>
<feature type="region of interest" description="Disordered" evidence="3">
    <location>
        <begin position="532"/>
        <end position="567"/>
    </location>
</feature>
<name>A0A914EKZ4_9BILA</name>
<dbReference type="SMART" id="SM00343">
    <property type="entry name" value="ZnF_C2HC"/>
    <property type="match status" value="1"/>
</dbReference>
<feature type="region of interest" description="Disordered" evidence="3">
    <location>
        <begin position="393"/>
        <end position="433"/>
    </location>
</feature>
<feature type="domain" description="CCHC-type" evidence="4">
    <location>
        <begin position="379"/>
        <end position="394"/>
    </location>
</feature>
<dbReference type="WBParaSite" id="ACRNAN_scaffold8475.g19594.t1">
    <property type="protein sequence ID" value="ACRNAN_scaffold8475.g19594.t1"/>
    <property type="gene ID" value="ACRNAN_scaffold8475.g19594"/>
</dbReference>
<dbReference type="Proteomes" id="UP000887540">
    <property type="component" value="Unplaced"/>
</dbReference>
<evidence type="ECO:0000256" key="3">
    <source>
        <dbReference type="SAM" id="MobiDB-lite"/>
    </source>
</evidence>
<feature type="compositionally biased region" description="Low complexity" evidence="3">
    <location>
        <begin position="395"/>
        <end position="420"/>
    </location>
</feature>
<feature type="region of interest" description="Disordered" evidence="3">
    <location>
        <begin position="280"/>
        <end position="307"/>
    </location>
</feature>
<accession>A0A914EKZ4</accession>
<dbReference type="AlphaFoldDB" id="A0A914EKZ4"/>
<feature type="compositionally biased region" description="Acidic residues" evidence="3">
    <location>
        <begin position="550"/>
        <end position="564"/>
    </location>
</feature>
<dbReference type="Gene3D" id="4.10.60.10">
    <property type="entry name" value="Zinc finger, CCHC-type"/>
    <property type="match status" value="1"/>
</dbReference>
<keyword evidence="2" id="KW-0175">Coiled coil</keyword>
<evidence type="ECO:0000313" key="6">
    <source>
        <dbReference type="WBParaSite" id="ACRNAN_scaffold8475.g19594.t1"/>
    </source>
</evidence>
<dbReference type="GO" id="GO:0019899">
    <property type="term" value="F:enzyme binding"/>
    <property type="evidence" value="ECO:0007669"/>
    <property type="project" value="UniProtKB-ARBA"/>
</dbReference>
<dbReference type="InterPro" id="IPR001878">
    <property type="entry name" value="Znf_CCHC"/>
</dbReference>